<feature type="compositionally biased region" description="Basic and acidic residues" evidence="1">
    <location>
        <begin position="523"/>
        <end position="533"/>
    </location>
</feature>
<dbReference type="OrthoDB" id="8479416at2"/>
<dbReference type="InterPro" id="IPR036680">
    <property type="entry name" value="SPOR-like_sf"/>
</dbReference>
<protein>
    <submittedName>
        <fullName evidence="3">Sporulation related domain-containing protein</fullName>
    </submittedName>
</protein>
<feature type="domain" description="SPOR" evidence="2">
    <location>
        <begin position="748"/>
        <end position="832"/>
    </location>
</feature>
<evidence type="ECO:0000313" key="3">
    <source>
        <dbReference type="EMBL" id="SHM71999.1"/>
    </source>
</evidence>
<feature type="region of interest" description="Disordered" evidence="1">
    <location>
        <begin position="592"/>
        <end position="751"/>
    </location>
</feature>
<reference evidence="3 4" key="1">
    <citation type="submission" date="2016-11" db="EMBL/GenBank/DDBJ databases">
        <authorList>
            <person name="Jaros S."/>
            <person name="Januszkiewicz K."/>
            <person name="Wedrychowicz H."/>
        </authorList>
    </citation>
    <scope>NUCLEOTIDE SEQUENCE [LARGE SCALE GENOMIC DNA]</scope>
    <source>
        <strain evidence="3 4">DSM 22153</strain>
    </source>
</reference>
<dbReference type="Proteomes" id="UP000186002">
    <property type="component" value="Unassembled WGS sequence"/>
</dbReference>
<organism evidence="3 4">
    <name type="scientific">Roseibium suaedae</name>
    <dbReference type="NCBI Taxonomy" id="735517"/>
    <lineage>
        <taxon>Bacteria</taxon>
        <taxon>Pseudomonadati</taxon>
        <taxon>Pseudomonadota</taxon>
        <taxon>Alphaproteobacteria</taxon>
        <taxon>Hyphomicrobiales</taxon>
        <taxon>Stappiaceae</taxon>
        <taxon>Roseibium</taxon>
    </lineage>
</organism>
<feature type="region of interest" description="Disordered" evidence="1">
    <location>
        <begin position="346"/>
        <end position="374"/>
    </location>
</feature>
<keyword evidence="4" id="KW-1185">Reference proteome</keyword>
<gene>
    <name evidence="3" type="ORF">SAMN05444272_3048</name>
</gene>
<dbReference type="EMBL" id="FRBW01000003">
    <property type="protein sequence ID" value="SHM71999.1"/>
    <property type="molecule type" value="Genomic_DNA"/>
</dbReference>
<dbReference type="STRING" id="735517.SAMN05444272_3048"/>
<feature type="compositionally biased region" description="Low complexity" evidence="1">
    <location>
        <begin position="351"/>
        <end position="370"/>
    </location>
</feature>
<dbReference type="Gene3D" id="3.30.70.1070">
    <property type="entry name" value="Sporulation related repeat"/>
    <property type="match status" value="1"/>
</dbReference>
<feature type="compositionally biased region" description="Low complexity" evidence="1">
    <location>
        <begin position="724"/>
        <end position="744"/>
    </location>
</feature>
<feature type="region of interest" description="Disordered" evidence="1">
    <location>
        <begin position="264"/>
        <end position="327"/>
    </location>
</feature>
<feature type="region of interest" description="Disordered" evidence="1">
    <location>
        <begin position="447"/>
        <end position="471"/>
    </location>
</feature>
<evidence type="ECO:0000256" key="1">
    <source>
        <dbReference type="SAM" id="MobiDB-lite"/>
    </source>
</evidence>
<evidence type="ECO:0000259" key="2">
    <source>
        <dbReference type="PROSITE" id="PS51724"/>
    </source>
</evidence>
<feature type="region of interest" description="Disordered" evidence="1">
    <location>
        <begin position="523"/>
        <end position="550"/>
    </location>
</feature>
<evidence type="ECO:0000313" key="4">
    <source>
        <dbReference type="Proteomes" id="UP000186002"/>
    </source>
</evidence>
<feature type="region of interest" description="Disordered" evidence="1">
    <location>
        <begin position="389"/>
        <end position="409"/>
    </location>
</feature>
<dbReference type="Pfam" id="PF05036">
    <property type="entry name" value="SPOR"/>
    <property type="match status" value="1"/>
</dbReference>
<feature type="region of interest" description="Disordered" evidence="1">
    <location>
        <begin position="561"/>
        <end position="580"/>
    </location>
</feature>
<dbReference type="InterPro" id="IPR007730">
    <property type="entry name" value="SPOR-like_dom"/>
</dbReference>
<dbReference type="RefSeq" id="WP_073014166.1">
    <property type="nucleotide sequence ID" value="NZ_FRBW01000003.1"/>
</dbReference>
<sequence>MSANERPTSDLRATARAVGQEDQSAAEDPLVELARIVNRNKQAGASVTSNRVGNTDYFAGLDDLGGETDTLSRGAPEPVVPQRVEPQFGGAVQEQHVQAEEAPVAAEDDWGLEESLSAAVAASHQPAAASAPAYEVQPASRLGNTVSLDLEQNLTAELEDELMGALRQSFDPVAPASPEVDYPEQDYAVEDVQAEPAVYADEAADAPAAYEPAYDVTAYDGAEAQSEPQGAQATDTGYADSWPEEAETADPYATAYELSAPAEAEFEEPYEAEPVHQAPAVSVSSYASSSRDQEQGGWQYDQEPEPAQAYEDDPADEPYQAPARKASVVDEDDLFAALSIDTQAAATSYRAPEVSASHSASHVSAPQAAARSSAGPDFDALFADLDFGTSAKAKPASGRAPVDVSDDIDDMSWPTAAAMLPETPEDDAPPPPGGYDLDAVARAMQESDPTIGQQGVLPPHPEREMKAAPHGGGSRKGLYAAGAVLAVALVGGAVVLLTGDNSVSVPDGAPPVIAGLEEPLKVYPEEQPKEENQSSKLIYDRVGSNASDPSRERLVLPEQTQPAELPPAPAGVVTSDPLVPSGPKKVRTLVVRPDGTIIEGDEPSGAPAPIRSVATAPAQPAAGTETPAGTDTSLPGTTLPGAAPAVPAIVSGAETGETPAEGTPQTAADLTPVEQPPASEIPSALPKGKPAAPVRTAAATPQQTAPVRSGPLDLTNPAAAPVRTAPVQTQAQAPAVAQPAAAAPSSGSIPDGTYVVQVTSQRSDAAARDAYTALQRKYPSVLGGRSAVIVAAEIPDKGTFYRARIPAGSKDEAIQVCESLQAAGGDCFVRRQ</sequence>
<feature type="region of interest" description="Disordered" evidence="1">
    <location>
        <begin position="1"/>
        <end position="27"/>
    </location>
</feature>
<feature type="compositionally biased region" description="Polar residues" evidence="1">
    <location>
        <begin position="627"/>
        <end position="636"/>
    </location>
</feature>
<dbReference type="GO" id="GO:0042834">
    <property type="term" value="F:peptidoglycan binding"/>
    <property type="evidence" value="ECO:0007669"/>
    <property type="project" value="InterPro"/>
</dbReference>
<feature type="compositionally biased region" description="Low complexity" evidence="1">
    <location>
        <begin position="690"/>
        <end position="708"/>
    </location>
</feature>
<accession>A0A1M7L2D3</accession>
<name>A0A1M7L2D3_9HYPH</name>
<proteinExistence type="predicted"/>
<feature type="compositionally biased region" description="Low complexity" evidence="1">
    <location>
        <begin position="280"/>
        <end position="290"/>
    </location>
</feature>
<dbReference type="AlphaFoldDB" id="A0A1M7L2D3"/>
<dbReference type="PROSITE" id="PS51724">
    <property type="entry name" value="SPOR"/>
    <property type="match status" value="1"/>
</dbReference>